<keyword evidence="2" id="KW-1185">Reference proteome</keyword>
<protein>
    <submittedName>
        <fullName evidence="1">Uncharacterized protein</fullName>
    </submittedName>
</protein>
<gene>
    <name evidence="1" type="ORF">WCU84_08615</name>
</gene>
<reference evidence="1 2" key="1">
    <citation type="submission" date="2024-03" db="EMBL/GenBank/DDBJ databases">
        <title>Analysis of soft rot Pectobacteriaceae population diversity in US potato growing regions between 2016 and 2022.</title>
        <authorList>
            <person name="Ma X."/>
            <person name="Zhang X."/>
            <person name="Stodghill P."/>
            <person name="Rioux R."/>
            <person name="Babler B."/>
            <person name="Shrestha S."/>
            <person name="Babler B."/>
            <person name="Rivedal H."/>
            <person name="Frost K."/>
            <person name="Hao J."/>
            <person name="Secor G."/>
            <person name="Swingle B."/>
        </authorList>
    </citation>
    <scope>NUCLEOTIDE SEQUENCE [LARGE SCALE GENOMIC DNA]</scope>
    <source>
        <strain evidence="1 2">SR64</strain>
    </source>
</reference>
<name>A0ABU8JKU1_DICCH</name>
<sequence>MPTACDNPVSPVITITVEPGGRCCRHGILRGVRAYPLWRAIANALRRRLSGMV</sequence>
<comment type="caution">
    <text evidence="1">The sequence shown here is derived from an EMBL/GenBank/DDBJ whole genome shotgun (WGS) entry which is preliminary data.</text>
</comment>
<dbReference type="RefSeq" id="WP_336729344.1">
    <property type="nucleotide sequence ID" value="NZ_JBBBOO010000005.1"/>
</dbReference>
<organism evidence="1 2">
    <name type="scientific">Dickeya chrysanthemi</name>
    <name type="common">Pectobacterium chrysanthemi</name>
    <name type="synonym">Erwinia chrysanthemi</name>
    <dbReference type="NCBI Taxonomy" id="556"/>
    <lineage>
        <taxon>Bacteria</taxon>
        <taxon>Pseudomonadati</taxon>
        <taxon>Pseudomonadota</taxon>
        <taxon>Gammaproteobacteria</taxon>
        <taxon>Enterobacterales</taxon>
        <taxon>Pectobacteriaceae</taxon>
        <taxon>Dickeya</taxon>
    </lineage>
</organism>
<dbReference type="EMBL" id="JBBBOO010000005">
    <property type="protein sequence ID" value="MEI7063718.1"/>
    <property type="molecule type" value="Genomic_DNA"/>
</dbReference>
<dbReference type="Proteomes" id="UP001359469">
    <property type="component" value="Unassembled WGS sequence"/>
</dbReference>
<evidence type="ECO:0000313" key="2">
    <source>
        <dbReference type="Proteomes" id="UP001359469"/>
    </source>
</evidence>
<proteinExistence type="predicted"/>
<evidence type="ECO:0000313" key="1">
    <source>
        <dbReference type="EMBL" id="MEI7063718.1"/>
    </source>
</evidence>
<accession>A0ABU8JKU1</accession>